<reference evidence="2" key="1">
    <citation type="journal article" date="2023" name="G3 (Bethesda)">
        <title>Genome assembly and association tests identify interacting loci associated with vigor, precocity, and sex in interspecific pistachio rootstocks.</title>
        <authorList>
            <person name="Palmer W."/>
            <person name="Jacygrad E."/>
            <person name="Sagayaradj S."/>
            <person name="Cavanaugh K."/>
            <person name="Han R."/>
            <person name="Bertier L."/>
            <person name="Beede B."/>
            <person name="Kafkas S."/>
            <person name="Golino D."/>
            <person name="Preece J."/>
            <person name="Michelmore R."/>
        </authorList>
    </citation>
    <scope>NUCLEOTIDE SEQUENCE [LARGE SCALE GENOMIC DNA]</scope>
</reference>
<sequence>MLLLLLCEVQQQNPEALQTPLAKWHGVLTKHFRGTLLTLSGIGTYKGAILMPYIEMVTRCRRFLSVMGGGGKAGREVAAAPATVVALPSVQVSGGGGLECVICKEEIDEGRDVCKLPCEHLFHWMCILPWLRKRNTCPCCRYRLPTDDVFGEIQRLWEVLVEVSRRS</sequence>
<dbReference type="Proteomes" id="UP001163603">
    <property type="component" value="Chromosome 9"/>
</dbReference>
<comment type="caution">
    <text evidence="1">The sequence shown here is derived from an EMBL/GenBank/DDBJ whole genome shotgun (WGS) entry which is preliminary data.</text>
</comment>
<accession>A0ACC0Y4X4</accession>
<evidence type="ECO:0000313" key="1">
    <source>
        <dbReference type="EMBL" id="KAJ0028691.1"/>
    </source>
</evidence>
<keyword evidence="2" id="KW-1185">Reference proteome</keyword>
<evidence type="ECO:0000313" key="2">
    <source>
        <dbReference type="Proteomes" id="UP001163603"/>
    </source>
</evidence>
<dbReference type="EMBL" id="CM047744">
    <property type="protein sequence ID" value="KAJ0028691.1"/>
    <property type="molecule type" value="Genomic_DNA"/>
</dbReference>
<gene>
    <name evidence="1" type="ORF">Pint_35529</name>
</gene>
<protein>
    <submittedName>
        <fullName evidence="1">Uncharacterized protein</fullName>
    </submittedName>
</protein>
<name>A0ACC0Y4X4_9ROSI</name>
<proteinExistence type="predicted"/>
<organism evidence="1 2">
    <name type="scientific">Pistacia integerrima</name>
    <dbReference type="NCBI Taxonomy" id="434235"/>
    <lineage>
        <taxon>Eukaryota</taxon>
        <taxon>Viridiplantae</taxon>
        <taxon>Streptophyta</taxon>
        <taxon>Embryophyta</taxon>
        <taxon>Tracheophyta</taxon>
        <taxon>Spermatophyta</taxon>
        <taxon>Magnoliopsida</taxon>
        <taxon>eudicotyledons</taxon>
        <taxon>Gunneridae</taxon>
        <taxon>Pentapetalae</taxon>
        <taxon>rosids</taxon>
        <taxon>malvids</taxon>
        <taxon>Sapindales</taxon>
        <taxon>Anacardiaceae</taxon>
        <taxon>Pistacia</taxon>
    </lineage>
</organism>